<dbReference type="PROSITE" id="PS00375">
    <property type="entry name" value="UDPGT"/>
    <property type="match status" value="1"/>
</dbReference>
<keyword evidence="8 10" id="KW-0472">Membrane</keyword>
<keyword evidence="12" id="KW-1185">Reference proteome</keyword>
<name>A0A6P6NQZ3_CARAU</name>
<evidence type="ECO:0000256" key="6">
    <source>
        <dbReference type="ARBA" id="ARBA00022692"/>
    </source>
</evidence>
<evidence type="ECO:0000256" key="8">
    <source>
        <dbReference type="ARBA" id="ARBA00023136"/>
    </source>
</evidence>
<dbReference type="AlphaFoldDB" id="A0A6P6NQZ3"/>
<evidence type="ECO:0000256" key="7">
    <source>
        <dbReference type="ARBA" id="ARBA00022989"/>
    </source>
</evidence>
<keyword evidence="5 9" id="KW-0808">Transferase</keyword>
<keyword evidence="11" id="KW-0732">Signal</keyword>
<dbReference type="InterPro" id="IPR002213">
    <property type="entry name" value="UDP_glucos_trans"/>
</dbReference>
<dbReference type="GO" id="GO:0016020">
    <property type="term" value="C:membrane"/>
    <property type="evidence" value="ECO:0007669"/>
    <property type="project" value="UniProtKB-SubCell"/>
</dbReference>
<evidence type="ECO:0000256" key="4">
    <source>
        <dbReference type="ARBA" id="ARBA00022676"/>
    </source>
</evidence>
<dbReference type="Proteomes" id="UP000515129">
    <property type="component" value="Chromosome 5"/>
</dbReference>
<dbReference type="FunFam" id="3.40.50.2000:FF:000001">
    <property type="entry name" value="UDP-glucuronosyltransferase"/>
    <property type="match status" value="1"/>
</dbReference>
<organism evidence="12 13">
    <name type="scientific">Carassius auratus</name>
    <name type="common">Goldfish</name>
    <dbReference type="NCBI Taxonomy" id="7957"/>
    <lineage>
        <taxon>Eukaryota</taxon>
        <taxon>Metazoa</taxon>
        <taxon>Chordata</taxon>
        <taxon>Craniata</taxon>
        <taxon>Vertebrata</taxon>
        <taxon>Euteleostomi</taxon>
        <taxon>Actinopterygii</taxon>
        <taxon>Neopterygii</taxon>
        <taxon>Teleostei</taxon>
        <taxon>Ostariophysi</taxon>
        <taxon>Cypriniformes</taxon>
        <taxon>Cyprinidae</taxon>
        <taxon>Cyprininae</taxon>
        <taxon>Carassius</taxon>
    </lineage>
</organism>
<evidence type="ECO:0000256" key="11">
    <source>
        <dbReference type="SAM" id="SignalP"/>
    </source>
</evidence>
<dbReference type="FunFam" id="3.40.50.2000:FF:000081">
    <property type="entry name" value="UDP-glucuronosyltransferase 2A2"/>
    <property type="match status" value="1"/>
</dbReference>
<evidence type="ECO:0000313" key="12">
    <source>
        <dbReference type="Proteomes" id="UP000515129"/>
    </source>
</evidence>
<dbReference type="KEGG" id="caua:113084868"/>
<gene>
    <name evidence="13" type="primary">LOC113084868</name>
</gene>
<dbReference type="RefSeq" id="XP_026110796.1">
    <property type="nucleotide sequence ID" value="XM_026255011.1"/>
</dbReference>
<dbReference type="GO" id="GO:0015020">
    <property type="term" value="F:glucuronosyltransferase activity"/>
    <property type="evidence" value="ECO:0007669"/>
    <property type="project" value="UniProtKB-EC"/>
</dbReference>
<evidence type="ECO:0000313" key="13">
    <source>
        <dbReference type="RefSeq" id="XP_026110796.1"/>
    </source>
</evidence>
<reference evidence="13" key="1">
    <citation type="submission" date="2025-08" db="UniProtKB">
        <authorList>
            <consortium name="RefSeq"/>
        </authorList>
    </citation>
    <scope>IDENTIFICATION</scope>
    <source>
        <strain evidence="13">Wakin</strain>
        <tissue evidence="13">Muscle</tissue>
    </source>
</reference>
<dbReference type="InterPro" id="IPR035595">
    <property type="entry name" value="UDP_glycos_trans_CS"/>
</dbReference>
<comment type="similarity">
    <text evidence="2 9">Belongs to the UDP-glycosyltransferase family.</text>
</comment>
<dbReference type="OrthoDB" id="5835829at2759"/>
<feature type="transmembrane region" description="Helical" evidence="10">
    <location>
        <begin position="489"/>
        <end position="513"/>
    </location>
</feature>
<evidence type="ECO:0000256" key="9">
    <source>
        <dbReference type="RuleBase" id="RU003718"/>
    </source>
</evidence>
<dbReference type="PANTHER" id="PTHR48043">
    <property type="entry name" value="EG:EG0003.4 PROTEIN-RELATED"/>
    <property type="match status" value="1"/>
</dbReference>
<keyword evidence="7 10" id="KW-1133">Transmembrane helix</keyword>
<accession>A0A6P6NQZ3</accession>
<feature type="signal peptide" evidence="11">
    <location>
        <begin position="1"/>
        <end position="27"/>
    </location>
</feature>
<proteinExistence type="inferred from homology"/>
<dbReference type="Gene3D" id="3.40.50.2000">
    <property type="entry name" value="Glycogen Phosphorylase B"/>
    <property type="match status" value="2"/>
</dbReference>
<dbReference type="SUPFAM" id="SSF53756">
    <property type="entry name" value="UDP-Glycosyltransferase/glycogen phosphorylase"/>
    <property type="match status" value="1"/>
</dbReference>
<protein>
    <recommendedName>
        <fullName evidence="3">glucuronosyltransferase</fullName>
        <ecNumber evidence="3">2.4.1.17</ecNumber>
    </recommendedName>
</protein>
<dbReference type="Pfam" id="PF00201">
    <property type="entry name" value="UDPGT"/>
    <property type="match status" value="1"/>
</dbReference>
<dbReference type="PANTHER" id="PTHR48043:SF162">
    <property type="entry name" value="UDP GLUCURONOSYLTRANSFERASE 2 FAMILY, POLYPEPTIDE A1 PRECURSOR-RELATED"/>
    <property type="match status" value="1"/>
</dbReference>
<dbReference type="GeneID" id="113084868"/>
<feature type="chain" id="PRO_5027946429" description="glucuronosyltransferase" evidence="11">
    <location>
        <begin position="28"/>
        <end position="539"/>
    </location>
</feature>
<evidence type="ECO:0000256" key="5">
    <source>
        <dbReference type="ARBA" id="ARBA00022679"/>
    </source>
</evidence>
<evidence type="ECO:0000256" key="1">
    <source>
        <dbReference type="ARBA" id="ARBA00004370"/>
    </source>
</evidence>
<sequence>MPFQKQKHLTMISGTLFVLVLLCGVEAGKVLVLPGEYSHWHNMRAIIDALVDRNHSVTVLVSSSSPTVPHTRKERFDFIVYKVNMEKEQADSVLRDMIHLGTNDTATKYKGDFLVWRVFSNFMAFLTDISKGMFHEDLLHTLRESHYDVLLSDPMMLFPDLMAQKLNIPHVLSTRGTFAYIAERLCGQMPAPPSYVPAVALQDHLTDHMSFTERVENMLLYVIHTIIFPLSMKFTIDKLYTEILGKPTTMCETAGKADIWLIRTYWDFEYPRPLLPNFKFVGGLHCKPAKPLSKDLEEFVQSSGDHGIVVFSLGSMLGNLTLERANTIASALGKIPQKVVWRYNGKTPETLAPNTKLYDWIPQNDLLGHPKTKAFITHGGTNGLYEAIYHGVPMVGLPLWGDQPDNLMHMKTKGAAVVLDIDSMQSKDLVDALKTVINNPSYKESIMRLSRIHHDQPMKPLDRAVYWIEFVMRHKGAKHLRVQAHDLSWYQYHCLDVVAFLLSIVALITFLFIKTCRCLFRKCFRKTRPDAKAQKRKKE</sequence>
<keyword evidence="4 9" id="KW-0328">Glycosyltransferase</keyword>
<evidence type="ECO:0000256" key="2">
    <source>
        <dbReference type="ARBA" id="ARBA00009995"/>
    </source>
</evidence>
<dbReference type="CDD" id="cd03784">
    <property type="entry name" value="GT1_Gtf-like"/>
    <property type="match status" value="1"/>
</dbReference>
<evidence type="ECO:0000256" key="3">
    <source>
        <dbReference type="ARBA" id="ARBA00012544"/>
    </source>
</evidence>
<keyword evidence="6 10" id="KW-0812">Transmembrane</keyword>
<dbReference type="InterPro" id="IPR050271">
    <property type="entry name" value="UDP-glycosyltransferase"/>
</dbReference>
<dbReference type="EC" id="2.4.1.17" evidence="3"/>
<evidence type="ECO:0000256" key="10">
    <source>
        <dbReference type="SAM" id="Phobius"/>
    </source>
</evidence>
<comment type="subcellular location">
    <subcellularLocation>
        <location evidence="1">Membrane</location>
    </subcellularLocation>
</comment>